<dbReference type="InterPro" id="IPR037171">
    <property type="entry name" value="NagB/RpiA_transferase-like"/>
</dbReference>
<dbReference type="Pfam" id="PF01812">
    <property type="entry name" value="5-FTHF_cyc-lig"/>
    <property type="match status" value="1"/>
</dbReference>
<feature type="binding site" evidence="4">
    <location>
        <begin position="8"/>
        <end position="12"/>
    </location>
    <ligand>
        <name>ATP</name>
        <dbReference type="ChEBI" id="CHEBI:30616"/>
    </ligand>
</feature>
<keyword evidence="5" id="KW-0479">Metal-binding</keyword>
<comment type="cofactor">
    <cofactor evidence="5">
        <name>Mg(2+)</name>
        <dbReference type="ChEBI" id="CHEBI:18420"/>
    </cofactor>
</comment>
<proteinExistence type="inferred from homology"/>
<comment type="catalytic activity">
    <reaction evidence="5">
        <text>(6S)-5-formyl-5,6,7,8-tetrahydrofolate + ATP = (6R)-5,10-methenyltetrahydrofolate + ADP + phosphate</text>
        <dbReference type="Rhea" id="RHEA:10488"/>
        <dbReference type="ChEBI" id="CHEBI:30616"/>
        <dbReference type="ChEBI" id="CHEBI:43474"/>
        <dbReference type="ChEBI" id="CHEBI:57455"/>
        <dbReference type="ChEBI" id="CHEBI:57457"/>
        <dbReference type="ChEBI" id="CHEBI:456216"/>
        <dbReference type="EC" id="6.3.3.2"/>
    </reaction>
</comment>
<dbReference type="NCBIfam" id="TIGR02727">
    <property type="entry name" value="MTHFS_bact"/>
    <property type="match status" value="1"/>
</dbReference>
<dbReference type="RefSeq" id="WP_163962700.1">
    <property type="nucleotide sequence ID" value="NZ_JAAIVB010000036.1"/>
</dbReference>
<evidence type="ECO:0000256" key="1">
    <source>
        <dbReference type="ARBA" id="ARBA00010638"/>
    </source>
</evidence>
<name>A0A6B3SL12_9BURK</name>
<keyword evidence="7" id="KW-1185">Reference proteome</keyword>
<protein>
    <recommendedName>
        <fullName evidence="5">5-formyltetrahydrofolate cyclo-ligase</fullName>
        <ecNumber evidence="5">6.3.3.2</ecNumber>
    </recommendedName>
</protein>
<comment type="similarity">
    <text evidence="1 5">Belongs to the 5-formyltetrahydrofolate cyclo-ligase family.</text>
</comment>
<feature type="binding site" evidence="4">
    <location>
        <position position="59"/>
    </location>
    <ligand>
        <name>substrate</name>
    </ligand>
</feature>
<dbReference type="InterPro" id="IPR024185">
    <property type="entry name" value="FTHF_cligase-like_sf"/>
</dbReference>
<dbReference type="EMBL" id="JAAIVB010000036">
    <property type="protein sequence ID" value="NEX61460.1"/>
    <property type="molecule type" value="Genomic_DNA"/>
</dbReference>
<accession>A0A6B3SL12</accession>
<keyword evidence="6" id="KW-0436">Ligase</keyword>
<sequence length="186" mass="20178">MTETTSDKAELRRALLAKRQAIPDEVRALWNALIGTRVMAWWNANPVGTLGVYWPIRREPDLRDTYEMLAAHGVRLALPAVVAPDAPLVFLAWEAGAPLVKDKLGVMMPARRVEIEPDALLVPCVGFNAAKFRLGYGGGFYDRTLAGPARPVAVGISYACCEAVFAGDAHDVALDAVITEESELGY</sequence>
<dbReference type="Gene3D" id="3.40.50.10420">
    <property type="entry name" value="NagB/RpiA/CoA transferase-like"/>
    <property type="match status" value="1"/>
</dbReference>
<dbReference type="PANTHER" id="PTHR23407:SF1">
    <property type="entry name" value="5-FORMYLTETRAHYDROFOLATE CYCLO-LIGASE"/>
    <property type="match status" value="1"/>
</dbReference>
<dbReference type="Proteomes" id="UP000482155">
    <property type="component" value="Unassembled WGS sequence"/>
</dbReference>
<evidence type="ECO:0000256" key="4">
    <source>
        <dbReference type="PIRSR" id="PIRSR006806-1"/>
    </source>
</evidence>
<dbReference type="GO" id="GO:0009396">
    <property type="term" value="P:folic acid-containing compound biosynthetic process"/>
    <property type="evidence" value="ECO:0007669"/>
    <property type="project" value="TreeGrafter"/>
</dbReference>
<gene>
    <name evidence="6" type="ORF">G3574_10240</name>
</gene>
<dbReference type="AlphaFoldDB" id="A0A6B3SL12"/>
<dbReference type="GO" id="GO:0035999">
    <property type="term" value="P:tetrahydrofolate interconversion"/>
    <property type="evidence" value="ECO:0007669"/>
    <property type="project" value="TreeGrafter"/>
</dbReference>
<dbReference type="PANTHER" id="PTHR23407">
    <property type="entry name" value="ATPASE INHIBITOR/5-FORMYLTETRAHYDROFOLATE CYCLO-LIGASE"/>
    <property type="match status" value="1"/>
</dbReference>
<reference evidence="6 7" key="1">
    <citation type="submission" date="2020-02" db="EMBL/GenBank/DDBJ databases">
        <authorList>
            <person name="Kim M.K."/>
        </authorList>
    </citation>
    <scope>NUCLEOTIDE SEQUENCE [LARGE SCALE GENOMIC DNA]</scope>
    <source>
        <strain evidence="6 7">17J57-3</strain>
    </source>
</reference>
<organism evidence="6 7">
    <name type="scientific">Noviherbaspirillum galbum</name>
    <dbReference type="NCBI Taxonomy" id="2709383"/>
    <lineage>
        <taxon>Bacteria</taxon>
        <taxon>Pseudomonadati</taxon>
        <taxon>Pseudomonadota</taxon>
        <taxon>Betaproteobacteria</taxon>
        <taxon>Burkholderiales</taxon>
        <taxon>Oxalobacteraceae</taxon>
        <taxon>Noviherbaspirillum</taxon>
    </lineage>
</organism>
<evidence type="ECO:0000256" key="5">
    <source>
        <dbReference type="RuleBase" id="RU361279"/>
    </source>
</evidence>
<evidence type="ECO:0000256" key="3">
    <source>
        <dbReference type="ARBA" id="ARBA00022840"/>
    </source>
</evidence>
<keyword evidence="3 4" id="KW-0067">ATP-binding</keyword>
<dbReference type="EC" id="6.3.3.2" evidence="5"/>
<keyword evidence="2 4" id="KW-0547">Nucleotide-binding</keyword>
<feature type="binding site" evidence="4">
    <location>
        <begin position="133"/>
        <end position="141"/>
    </location>
    <ligand>
        <name>ATP</name>
        <dbReference type="ChEBI" id="CHEBI:30616"/>
    </ligand>
</feature>
<evidence type="ECO:0000313" key="7">
    <source>
        <dbReference type="Proteomes" id="UP000482155"/>
    </source>
</evidence>
<dbReference type="GO" id="GO:0046872">
    <property type="term" value="F:metal ion binding"/>
    <property type="evidence" value="ECO:0007669"/>
    <property type="project" value="UniProtKB-KW"/>
</dbReference>
<dbReference type="InterPro" id="IPR002698">
    <property type="entry name" value="FTHF_cligase"/>
</dbReference>
<dbReference type="PIRSF" id="PIRSF006806">
    <property type="entry name" value="FTHF_cligase"/>
    <property type="match status" value="1"/>
</dbReference>
<dbReference type="GO" id="GO:0005524">
    <property type="term" value="F:ATP binding"/>
    <property type="evidence" value="ECO:0007669"/>
    <property type="project" value="UniProtKB-KW"/>
</dbReference>
<keyword evidence="5" id="KW-0460">Magnesium</keyword>
<dbReference type="GO" id="GO:0030272">
    <property type="term" value="F:5-formyltetrahydrofolate cyclo-ligase activity"/>
    <property type="evidence" value="ECO:0007669"/>
    <property type="project" value="UniProtKB-EC"/>
</dbReference>
<evidence type="ECO:0000313" key="6">
    <source>
        <dbReference type="EMBL" id="NEX61460.1"/>
    </source>
</evidence>
<comment type="caution">
    <text evidence="6">The sequence shown here is derived from an EMBL/GenBank/DDBJ whole genome shotgun (WGS) entry which is preliminary data.</text>
</comment>
<evidence type="ECO:0000256" key="2">
    <source>
        <dbReference type="ARBA" id="ARBA00022741"/>
    </source>
</evidence>
<dbReference type="SUPFAM" id="SSF100950">
    <property type="entry name" value="NagB/RpiA/CoA transferase-like"/>
    <property type="match status" value="1"/>
</dbReference>